<sequence>MARRLREREMKRSWMASLTTSCPAFVYKRPDGGSAGVGDHL</sequence>
<dbReference type="EMBL" id="CATNWA010015182">
    <property type="protein sequence ID" value="CAI9580347.1"/>
    <property type="molecule type" value="Genomic_DNA"/>
</dbReference>
<evidence type="ECO:0000313" key="1">
    <source>
        <dbReference type="EMBL" id="CAI9580347.1"/>
    </source>
</evidence>
<name>A0ABN9E6D9_9NEOB</name>
<keyword evidence="2" id="KW-1185">Reference proteome</keyword>
<gene>
    <name evidence="1" type="ORF">SPARVUS_LOCUS9270765</name>
</gene>
<evidence type="ECO:0000313" key="2">
    <source>
        <dbReference type="Proteomes" id="UP001162483"/>
    </source>
</evidence>
<reference evidence="1" key="1">
    <citation type="submission" date="2023-05" db="EMBL/GenBank/DDBJ databases">
        <authorList>
            <person name="Stuckert A."/>
        </authorList>
    </citation>
    <scope>NUCLEOTIDE SEQUENCE</scope>
</reference>
<organism evidence="1 2">
    <name type="scientific">Staurois parvus</name>
    <dbReference type="NCBI Taxonomy" id="386267"/>
    <lineage>
        <taxon>Eukaryota</taxon>
        <taxon>Metazoa</taxon>
        <taxon>Chordata</taxon>
        <taxon>Craniata</taxon>
        <taxon>Vertebrata</taxon>
        <taxon>Euteleostomi</taxon>
        <taxon>Amphibia</taxon>
        <taxon>Batrachia</taxon>
        <taxon>Anura</taxon>
        <taxon>Neobatrachia</taxon>
        <taxon>Ranoidea</taxon>
        <taxon>Ranidae</taxon>
        <taxon>Staurois</taxon>
    </lineage>
</organism>
<proteinExistence type="predicted"/>
<accession>A0ABN9E6D9</accession>
<dbReference type="Proteomes" id="UP001162483">
    <property type="component" value="Unassembled WGS sequence"/>
</dbReference>
<protein>
    <submittedName>
        <fullName evidence="1">Uncharacterized protein</fullName>
    </submittedName>
</protein>
<comment type="caution">
    <text evidence="1">The sequence shown here is derived from an EMBL/GenBank/DDBJ whole genome shotgun (WGS) entry which is preliminary data.</text>
</comment>